<evidence type="ECO:0000256" key="6">
    <source>
        <dbReference type="ARBA" id="ARBA00025246"/>
    </source>
</evidence>
<accession>A0A0B0HFB4</accession>
<reference evidence="10 12" key="1">
    <citation type="journal article" date="2014" name="BMC Genomics">
        <title>The genome of the intracellular bacterium of the coastal bivalve, Solemya velum: a blueprint for thriving in and out of symbiosis.</title>
        <authorList>
            <person name="Dmytrenko O."/>
            <person name="Russell S.L."/>
            <person name="Loo W.T."/>
            <person name="Fontanez K.M."/>
            <person name="Liao L."/>
            <person name="Roeselers G."/>
            <person name="Sharma R."/>
            <person name="Stewart F.J."/>
            <person name="Newton I.L."/>
            <person name="Woyke T."/>
            <person name="Wu D."/>
            <person name="Lang J.M."/>
            <person name="Eisen J.A."/>
            <person name="Cavanaugh C.M."/>
        </authorList>
    </citation>
    <scope>NUCLEOTIDE SEQUENCE [LARGE SCALE GENOMIC DNA]</scope>
    <source>
        <strain evidence="10 12">WH</strain>
    </source>
</reference>
<keyword evidence="5 7" id="KW-0963">Cytoplasm</keyword>
<evidence type="ECO:0000256" key="2">
    <source>
        <dbReference type="ARBA" id="ARBA00004667"/>
    </source>
</evidence>
<keyword evidence="10" id="KW-0328">Glycosyltransferase</keyword>
<dbReference type="STRING" id="2340.JV46_15110"/>
<feature type="binding site" evidence="8">
    <location>
        <position position="128"/>
    </location>
    <ligand>
        <name>L-histidine</name>
        <dbReference type="ChEBI" id="CHEBI:57595"/>
    </ligand>
</feature>
<comment type="miscellaneous">
    <text evidence="7">This function is generally fulfilled by the C-terminal part of HisG, which is missing in some bacteria such as this one.</text>
</comment>
<dbReference type="NCBIfam" id="NF009086">
    <property type="entry name" value="PRK12421.1"/>
    <property type="match status" value="1"/>
</dbReference>
<dbReference type="InterPro" id="IPR004516">
    <property type="entry name" value="HisRS/HisZ"/>
</dbReference>
<evidence type="ECO:0000313" key="10">
    <source>
        <dbReference type="EMBL" id="KHF26166.1"/>
    </source>
</evidence>
<dbReference type="NCBIfam" id="NF008935">
    <property type="entry name" value="PRK12292.1-1"/>
    <property type="match status" value="1"/>
</dbReference>
<dbReference type="CDD" id="cd00773">
    <property type="entry name" value="HisRS-like_core"/>
    <property type="match status" value="1"/>
</dbReference>
<dbReference type="PANTHER" id="PTHR11476">
    <property type="entry name" value="HISTIDYL-TRNA SYNTHETASE"/>
    <property type="match status" value="1"/>
</dbReference>
<dbReference type="SUPFAM" id="SSF55681">
    <property type="entry name" value="Class II aaRS and biotin synthetases"/>
    <property type="match status" value="1"/>
</dbReference>
<name>A0A0B0HFB4_SOVGS</name>
<dbReference type="InterPro" id="IPR041715">
    <property type="entry name" value="HisRS-like_core"/>
</dbReference>
<keyword evidence="7" id="KW-0028">Amino-acid biosynthesis</keyword>
<proteinExistence type="inferred from homology"/>
<dbReference type="Proteomes" id="UP000030856">
    <property type="component" value="Unassembled WGS sequence"/>
</dbReference>
<dbReference type="InterPro" id="IPR004517">
    <property type="entry name" value="HisZ"/>
</dbReference>
<evidence type="ECO:0000256" key="1">
    <source>
        <dbReference type="ARBA" id="ARBA00004496"/>
    </source>
</evidence>
<dbReference type="EMBL" id="MPNX01000002">
    <property type="protein sequence ID" value="OOY35886.1"/>
    <property type="molecule type" value="Genomic_DNA"/>
</dbReference>
<dbReference type="UniPathway" id="UPA00031">
    <property type="reaction ID" value="UER00006"/>
</dbReference>
<keyword evidence="10" id="KW-0808">Transferase</keyword>
<comment type="similarity">
    <text evidence="3 7">Belongs to the class-II aminoacyl-tRNA synthetase family. HisZ subfamily.</text>
</comment>
<protein>
    <recommendedName>
        <fullName evidence="4 7">ATP phosphoribosyltransferase regulatory subunit</fullName>
    </recommendedName>
</protein>
<evidence type="ECO:0000256" key="7">
    <source>
        <dbReference type="HAMAP-Rule" id="MF_00125"/>
    </source>
</evidence>
<dbReference type="Gene3D" id="3.30.930.10">
    <property type="entry name" value="Bira Bifunctional Protein, Domain 2"/>
    <property type="match status" value="1"/>
</dbReference>
<feature type="binding site" evidence="8">
    <location>
        <begin position="85"/>
        <end position="87"/>
    </location>
    <ligand>
        <name>L-histidine</name>
        <dbReference type="ChEBI" id="CHEBI:57595"/>
    </ligand>
</feature>
<dbReference type="HAMAP" id="MF_00125">
    <property type="entry name" value="HisZ"/>
    <property type="match status" value="1"/>
</dbReference>
<feature type="domain" description="Class II Histidinyl-tRNA synthetase (HisRS)-like catalytic core" evidence="9">
    <location>
        <begin position="14"/>
        <end position="324"/>
    </location>
</feature>
<sequence>MMKRQNEHWLLPEGIDELLPPQAEQVEQLRRQLLDLYHSWGYQLVMPPLVEYVESLLTGTGADLDLKTFKLTDQLSGRMMGLRADMTPQVARIDAHKLCSDKPSRLCYIGNVLWTRPDGFGGSRSPLQVGAELFGHDGVASDVEVLTLMLETLKAAGLPRIHFDLGHVGIYRGLVEQAGISSEDEMVLFDALQRKALPEIESLIAELELDSDMADMLLALPSLSGDISTLDDAKNRLAKASPEVKAALENLEQIATAIASRVSEASVHIDIAELRAYHYQTGIVFAAFAPGSGTEIARGGRYNDIGRAFGRARPATGFSTDLRVLSELGSVQQAQQPTRILAPWGEDAELLALVNSLRQEGRIVIQELPGQDVDMVAMECGEVIRKTDAGWRVEKGN</sequence>
<evidence type="ECO:0000256" key="3">
    <source>
        <dbReference type="ARBA" id="ARBA00005539"/>
    </source>
</evidence>
<dbReference type="NCBIfam" id="TIGR00443">
    <property type="entry name" value="hisZ_biosyn_reg"/>
    <property type="match status" value="1"/>
</dbReference>
<dbReference type="eggNOG" id="COG3705">
    <property type="taxonomic scope" value="Bacteria"/>
</dbReference>
<organism evidence="10 12">
    <name type="scientific">Solemya velum gill symbiont</name>
    <dbReference type="NCBI Taxonomy" id="2340"/>
    <lineage>
        <taxon>Bacteria</taxon>
        <taxon>Pseudomonadati</taxon>
        <taxon>Pseudomonadota</taxon>
        <taxon>Gammaproteobacteria</taxon>
        <taxon>sulfur-oxidizing symbionts</taxon>
    </lineage>
</organism>
<comment type="function">
    <text evidence="6 7">Required for the first step of histidine biosynthesis. May allow the feedback regulation of ATP phosphoribosyltransferase activity by histidine.</text>
</comment>
<keyword evidence="12" id="KW-1185">Reference proteome</keyword>
<comment type="caution">
    <text evidence="10">The sequence shown here is derived from an EMBL/GenBank/DDBJ whole genome shotgun (WGS) entry which is preliminary data.</text>
</comment>
<evidence type="ECO:0000313" key="11">
    <source>
        <dbReference type="EMBL" id="OOY35886.1"/>
    </source>
</evidence>
<evidence type="ECO:0000256" key="4">
    <source>
        <dbReference type="ARBA" id="ARBA00020397"/>
    </source>
</evidence>
<evidence type="ECO:0000256" key="5">
    <source>
        <dbReference type="ARBA" id="ARBA00022490"/>
    </source>
</evidence>
<comment type="subunit">
    <text evidence="7">Heteromultimer composed of HisG and HisZ subunits.</text>
</comment>
<dbReference type="EMBL" id="JRAA01000001">
    <property type="protein sequence ID" value="KHF26166.1"/>
    <property type="molecule type" value="Genomic_DNA"/>
</dbReference>
<feature type="binding site" evidence="8">
    <location>
        <position position="132"/>
    </location>
    <ligand>
        <name>L-histidine</name>
        <dbReference type="ChEBI" id="CHEBI:57595"/>
    </ligand>
</feature>
<evidence type="ECO:0000259" key="9">
    <source>
        <dbReference type="Pfam" id="PF13393"/>
    </source>
</evidence>
<evidence type="ECO:0000313" key="13">
    <source>
        <dbReference type="Proteomes" id="UP000190962"/>
    </source>
</evidence>
<evidence type="ECO:0000256" key="8">
    <source>
        <dbReference type="PIRSR" id="PIRSR001549-1"/>
    </source>
</evidence>
<dbReference type="AlphaFoldDB" id="A0A0B0HFB4"/>
<dbReference type="Pfam" id="PF13393">
    <property type="entry name" value="tRNA-synt_His"/>
    <property type="match status" value="1"/>
</dbReference>
<reference evidence="11 13" key="2">
    <citation type="submission" date="2016-11" db="EMBL/GenBank/DDBJ databases">
        <title>Mixed transmission modes and dynamic genome evolution in an obligate animal-bacterial symbiosis.</title>
        <authorList>
            <person name="Russell S.L."/>
            <person name="Corbett-Detig R.B."/>
            <person name="Cavanaugh C.M."/>
        </authorList>
    </citation>
    <scope>NUCLEOTIDE SEQUENCE [LARGE SCALE GENOMIC DNA]</scope>
    <source>
        <strain evidence="11">MA-KB16</strain>
    </source>
</reference>
<dbReference type="Proteomes" id="UP000190962">
    <property type="component" value="Unassembled WGS sequence"/>
</dbReference>
<dbReference type="PATRIC" id="fig|2340.3.peg.676"/>
<dbReference type="InterPro" id="IPR045864">
    <property type="entry name" value="aa-tRNA-synth_II/BPL/LPL"/>
</dbReference>
<dbReference type="GO" id="GO:0016757">
    <property type="term" value="F:glycosyltransferase activity"/>
    <property type="evidence" value="ECO:0007669"/>
    <property type="project" value="UniProtKB-KW"/>
</dbReference>
<feature type="binding site" evidence="8">
    <location>
        <position position="275"/>
    </location>
    <ligand>
        <name>L-histidine</name>
        <dbReference type="ChEBI" id="CHEBI:57595"/>
    </ligand>
</feature>
<comment type="subcellular location">
    <subcellularLocation>
        <location evidence="1 7">Cytoplasm</location>
    </subcellularLocation>
</comment>
<gene>
    <name evidence="7" type="primary">hisZ</name>
    <name evidence="11" type="ORF">BOV88_02250</name>
    <name evidence="10" type="ORF">JV46_15110</name>
</gene>
<dbReference type="GO" id="GO:0005737">
    <property type="term" value="C:cytoplasm"/>
    <property type="evidence" value="ECO:0007669"/>
    <property type="project" value="UniProtKB-SubCell"/>
</dbReference>
<dbReference type="PANTHER" id="PTHR11476:SF7">
    <property type="entry name" value="HISTIDINE--TRNA LIGASE"/>
    <property type="match status" value="1"/>
</dbReference>
<dbReference type="PIRSF" id="PIRSF001549">
    <property type="entry name" value="His-tRNA_synth"/>
    <property type="match status" value="1"/>
</dbReference>
<comment type="pathway">
    <text evidence="2 7">Amino-acid biosynthesis; L-histidine biosynthesis; L-histidine from 5-phospho-alpha-D-ribose 1-diphosphate: step 1/9.</text>
</comment>
<keyword evidence="7" id="KW-0368">Histidine biosynthesis</keyword>
<dbReference type="GO" id="GO:0000105">
    <property type="term" value="P:L-histidine biosynthetic process"/>
    <property type="evidence" value="ECO:0007669"/>
    <property type="project" value="UniProtKB-UniRule"/>
</dbReference>
<evidence type="ECO:0000313" key="12">
    <source>
        <dbReference type="Proteomes" id="UP000030856"/>
    </source>
</evidence>